<protein>
    <submittedName>
        <fullName evidence="1">Uncharacterized protein</fullName>
    </submittedName>
</protein>
<keyword evidence="2" id="KW-1185">Reference proteome</keyword>
<dbReference type="AlphaFoldDB" id="A0A392S6G8"/>
<feature type="non-terminal residue" evidence="1">
    <location>
        <position position="1"/>
    </location>
</feature>
<dbReference type="Proteomes" id="UP000265520">
    <property type="component" value="Unassembled WGS sequence"/>
</dbReference>
<proteinExistence type="predicted"/>
<dbReference type="EMBL" id="LXQA010318096">
    <property type="protein sequence ID" value="MCI43485.1"/>
    <property type="molecule type" value="Genomic_DNA"/>
</dbReference>
<evidence type="ECO:0000313" key="2">
    <source>
        <dbReference type="Proteomes" id="UP000265520"/>
    </source>
</evidence>
<comment type="caution">
    <text evidence="1">The sequence shown here is derived from an EMBL/GenBank/DDBJ whole genome shotgun (WGS) entry which is preliminary data.</text>
</comment>
<accession>A0A392S6G8</accession>
<name>A0A392S6G8_9FABA</name>
<evidence type="ECO:0000313" key="1">
    <source>
        <dbReference type="EMBL" id="MCI43485.1"/>
    </source>
</evidence>
<sequence length="35" mass="3801">TGASCDDTLKIWNSYPPQLILVLMTDVVGVARPRA</sequence>
<reference evidence="1 2" key="1">
    <citation type="journal article" date="2018" name="Front. Plant Sci.">
        <title>Red Clover (Trifolium pratense) and Zigzag Clover (T. medium) - A Picture of Genomic Similarities and Differences.</title>
        <authorList>
            <person name="Dluhosova J."/>
            <person name="Istvanek J."/>
            <person name="Nedelnik J."/>
            <person name="Repkova J."/>
        </authorList>
    </citation>
    <scope>NUCLEOTIDE SEQUENCE [LARGE SCALE GENOMIC DNA]</scope>
    <source>
        <strain evidence="2">cv. 10/8</strain>
        <tissue evidence="1">Leaf</tissue>
    </source>
</reference>
<organism evidence="1 2">
    <name type="scientific">Trifolium medium</name>
    <dbReference type="NCBI Taxonomy" id="97028"/>
    <lineage>
        <taxon>Eukaryota</taxon>
        <taxon>Viridiplantae</taxon>
        <taxon>Streptophyta</taxon>
        <taxon>Embryophyta</taxon>
        <taxon>Tracheophyta</taxon>
        <taxon>Spermatophyta</taxon>
        <taxon>Magnoliopsida</taxon>
        <taxon>eudicotyledons</taxon>
        <taxon>Gunneridae</taxon>
        <taxon>Pentapetalae</taxon>
        <taxon>rosids</taxon>
        <taxon>fabids</taxon>
        <taxon>Fabales</taxon>
        <taxon>Fabaceae</taxon>
        <taxon>Papilionoideae</taxon>
        <taxon>50 kb inversion clade</taxon>
        <taxon>NPAAA clade</taxon>
        <taxon>Hologalegina</taxon>
        <taxon>IRL clade</taxon>
        <taxon>Trifolieae</taxon>
        <taxon>Trifolium</taxon>
    </lineage>
</organism>